<accession>A0A328B1J2</accession>
<keyword evidence="3 6" id="KW-0812">Transmembrane</keyword>
<dbReference type="PANTHER" id="PTHR30250">
    <property type="entry name" value="PST FAMILY PREDICTED COLANIC ACID TRANSPORTER"/>
    <property type="match status" value="1"/>
</dbReference>
<feature type="transmembrane region" description="Helical" evidence="6">
    <location>
        <begin position="365"/>
        <end position="384"/>
    </location>
</feature>
<proteinExistence type="predicted"/>
<evidence type="ECO:0000256" key="6">
    <source>
        <dbReference type="SAM" id="Phobius"/>
    </source>
</evidence>
<dbReference type="EMBL" id="QFYP01000001">
    <property type="protein sequence ID" value="RAK60769.1"/>
    <property type="molecule type" value="Genomic_DNA"/>
</dbReference>
<keyword evidence="2" id="KW-1003">Cell membrane</keyword>
<comment type="subcellular location">
    <subcellularLocation>
        <location evidence="1">Cell membrane</location>
        <topology evidence="1">Multi-pass membrane protein</topology>
    </subcellularLocation>
</comment>
<feature type="transmembrane region" description="Helical" evidence="6">
    <location>
        <begin position="93"/>
        <end position="112"/>
    </location>
</feature>
<keyword evidence="4 6" id="KW-1133">Transmembrane helix</keyword>
<reference evidence="8" key="1">
    <citation type="submission" date="2018-05" db="EMBL/GenBank/DDBJ databases">
        <authorList>
            <person name="Li X."/>
        </authorList>
    </citation>
    <scope>NUCLEOTIDE SEQUENCE [LARGE SCALE GENOMIC DNA]</scope>
    <source>
        <strain evidence="8">HKS-05</strain>
    </source>
</reference>
<evidence type="ECO:0000256" key="5">
    <source>
        <dbReference type="ARBA" id="ARBA00023136"/>
    </source>
</evidence>
<protein>
    <recommendedName>
        <fullName evidence="9">Polysaccharide biosynthesis protein C-terminal domain-containing protein</fullName>
    </recommendedName>
</protein>
<dbReference type="RefSeq" id="WP_111458061.1">
    <property type="nucleotide sequence ID" value="NZ_QFYP01000001.1"/>
</dbReference>
<dbReference type="InterPro" id="IPR050833">
    <property type="entry name" value="Poly_Biosynth_Transport"/>
</dbReference>
<feature type="transmembrane region" description="Helical" evidence="6">
    <location>
        <begin position="334"/>
        <end position="353"/>
    </location>
</feature>
<evidence type="ECO:0000256" key="3">
    <source>
        <dbReference type="ARBA" id="ARBA00022692"/>
    </source>
</evidence>
<feature type="transmembrane region" description="Helical" evidence="6">
    <location>
        <begin position="118"/>
        <end position="139"/>
    </location>
</feature>
<dbReference type="InterPro" id="IPR002797">
    <property type="entry name" value="Polysacc_synth"/>
</dbReference>
<organism evidence="7 8">
    <name type="scientific">Phenylobacterium hankyongense</name>
    <dbReference type="NCBI Taxonomy" id="1813876"/>
    <lineage>
        <taxon>Bacteria</taxon>
        <taxon>Pseudomonadati</taxon>
        <taxon>Pseudomonadota</taxon>
        <taxon>Alphaproteobacteria</taxon>
        <taxon>Caulobacterales</taxon>
        <taxon>Caulobacteraceae</taxon>
        <taxon>Phenylobacterium</taxon>
    </lineage>
</organism>
<keyword evidence="8" id="KW-1185">Reference proteome</keyword>
<dbReference type="AlphaFoldDB" id="A0A328B1J2"/>
<comment type="caution">
    <text evidence="7">The sequence shown here is derived from an EMBL/GenBank/DDBJ whole genome shotgun (WGS) entry which is preliminary data.</text>
</comment>
<feature type="transmembrane region" description="Helical" evidence="6">
    <location>
        <begin position="260"/>
        <end position="278"/>
    </location>
</feature>
<feature type="transmembrane region" description="Helical" evidence="6">
    <location>
        <begin position="228"/>
        <end position="254"/>
    </location>
</feature>
<evidence type="ECO:0008006" key="9">
    <source>
        <dbReference type="Google" id="ProtNLM"/>
    </source>
</evidence>
<keyword evidence="5 6" id="KW-0472">Membrane</keyword>
<name>A0A328B1J2_9CAUL</name>
<evidence type="ECO:0000313" key="8">
    <source>
        <dbReference type="Proteomes" id="UP000249842"/>
    </source>
</evidence>
<feature type="transmembrane region" description="Helical" evidence="6">
    <location>
        <begin position="290"/>
        <end position="314"/>
    </location>
</feature>
<dbReference type="PANTHER" id="PTHR30250:SF11">
    <property type="entry name" value="O-ANTIGEN TRANSPORTER-RELATED"/>
    <property type="match status" value="1"/>
</dbReference>
<feature type="transmembrane region" description="Helical" evidence="6">
    <location>
        <begin position="146"/>
        <end position="167"/>
    </location>
</feature>
<evidence type="ECO:0000256" key="2">
    <source>
        <dbReference type="ARBA" id="ARBA00022475"/>
    </source>
</evidence>
<evidence type="ECO:0000313" key="7">
    <source>
        <dbReference type="EMBL" id="RAK60769.1"/>
    </source>
</evidence>
<feature type="transmembrane region" description="Helical" evidence="6">
    <location>
        <begin position="173"/>
        <end position="195"/>
    </location>
</feature>
<sequence length="459" mass="48756">MPSRANTFRFLGNVAWMTVFQASGYVLALLNLPYLTRTLGVANYGTLAFVIGANAYLWLIIDWGFSLGATKDVAQAHGEPAAIREIVWRTMTAKLLLAAVALAGLGVLVALQKVPSPLYLLLPGILNICGAVLSVDWLMQGMGRMGLFSLYSIAGRTLVVILTFALVHGPQDTWIACALQGIGGLIGGGAGFLVATRYVDIGRPRFPFRDALRQILDYRHYFLSQSSWIAYTAAAPLLLTFVSGMEATGIFAGAERISRMVLSITIPVGMVMYPRVSALVSRSRSAAAELAGILLAMQILVGTMLTIGLMIFAGPIVELVLGHKFTGSVAVLRWLALLPAIVAVGSTLSRQFLLPLGRSREVSGITISCAGIYLALLAGLGHYMGPVGGAIGLVTAEVLLSLLSLGCLWTKERDFAVEALQAAMTAPQLVFKHLKELMAGDRIPQSPAAPAADTEDPAS</sequence>
<dbReference type="OrthoDB" id="7605542at2"/>
<dbReference type="GO" id="GO:0005886">
    <property type="term" value="C:plasma membrane"/>
    <property type="evidence" value="ECO:0007669"/>
    <property type="project" value="UniProtKB-SubCell"/>
</dbReference>
<dbReference type="Pfam" id="PF01943">
    <property type="entry name" value="Polysacc_synt"/>
    <property type="match status" value="1"/>
</dbReference>
<gene>
    <name evidence="7" type="ORF">DJ021_13610</name>
</gene>
<dbReference type="Proteomes" id="UP000249842">
    <property type="component" value="Unassembled WGS sequence"/>
</dbReference>
<feature type="transmembrane region" description="Helical" evidence="6">
    <location>
        <begin position="12"/>
        <end position="35"/>
    </location>
</feature>
<evidence type="ECO:0000256" key="4">
    <source>
        <dbReference type="ARBA" id="ARBA00022989"/>
    </source>
</evidence>
<feature type="transmembrane region" description="Helical" evidence="6">
    <location>
        <begin position="41"/>
        <end position="61"/>
    </location>
</feature>
<feature type="transmembrane region" description="Helical" evidence="6">
    <location>
        <begin position="390"/>
        <end position="409"/>
    </location>
</feature>
<evidence type="ECO:0000256" key="1">
    <source>
        <dbReference type="ARBA" id="ARBA00004651"/>
    </source>
</evidence>